<keyword evidence="1" id="KW-0472">Membrane</keyword>
<dbReference type="AlphaFoldDB" id="A0A7W8TUU4"/>
<accession>A0A7W8TUU4</accession>
<comment type="caution">
    <text evidence="2">The sequence shown here is derived from an EMBL/GenBank/DDBJ whole genome shotgun (WGS) entry which is preliminary data.</text>
</comment>
<keyword evidence="1" id="KW-0812">Transmembrane</keyword>
<proteinExistence type="predicted"/>
<gene>
    <name evidence="2" type="ORF">HD598_001130</name>
</gene>
<evidence type="ECO:0000313" key="3">
    <source>
        <dbReference type="Proteomes" id="UP000580797"/>
    </source>
</evidence>
<sequence length="101" mass="11440">MPTNILLDKIRTRRGLKWGIPAMLLGGIYLFAAAYCTTLIDHGWSEWLYLVFFLLLWNGLKLLLMGPVSLVLLARVRFQEARARSHSKRAAAAWEVAPVSN</sequence>
<evidence type="ECO:0000313" key="2">
    <source>
        <dbReference type="EMBL" id="MBB5512443.1"/>
    </source>
</evidence>
<dbReference type="Proteomes" id="UP000580797">
    <property type="component" value="Unassembled WGS sequence"/>
</dbReference>
<dbReference type="EMBL" id="JACHDR010000001">
    <property type="protein sequence ID" value="MBB5512443.1"/>
    <property type="molecule type" value="Genomic_DNA"/>
</dbReference>
<feature type="transmembrane region" description="Helical" evidence="1">
    <location>
        <begin position="47"/>
        <end position="74"/>
    </location>
</feature>
<reference evidence="2 3" key="1">
    <citation type="submission" date="2020-08" db="EMBL/GenBank/DDBJ databases">
        <title>Sequencing the genomes of 1000 actinobacteria strains.</title>
        <authorList>
            <person name="Klenk H.-P."/>
        </authorList>
    </citation>
    <scope>NUCLEOTIDE SEQUENCE [LARGE SCALE GENOMIC DNA]</scope>
    <source>
        <strain evidence="2 3">DSM 105783</strain>
    </source>
</reference>
<keyword evidence="1" id="KW-1133">Transmembrane helix</keyword>
<feature type="transmembrane region" description="Helical" evidence="1">
    <location>
        <begin position="20"/>
        <end position="41"/>
    </location>
</feature>
<evidence type="ECO:0008006" key="4">
    <source>
        <dbReference type="Google" id="ProtNLM"/>
    </source>
</evidence>
<evidence type="ECO:0000256" key="1">
    <source>
        <dbReference type="SAM" id="Phobius"/>
    </source>
</evidence>
<protein>
    <recommendedName>
        <fullName evidence="4">Sulfate permease</fullName>
    </recommendedName>
</protein>
<name>A0A7W8TUU4_9MICC</name>
<organism evidence="2 3">
    <name type="scientific">Neomicrococcus aestuarii</name>
    <dbReference type="NCBI Taxonomy" id="556325"/>
    <lineage>
        <taxon>Bacteria</taxon>
        <taxon>Bacillati</taxon>
        <taxon>Actinomycetota</taxon>
        <taxon>Actinomycetes</taxon>
        <taxon>Micrococcales</taxon>
        <taxon>Micrococcaceae</taxon>
        <taxon>Neomicrococcus</taxon>
    </lineage>
</organism>